<evidence type="ECO:0000256" key="1">
    <source>
        <dbReference type="ARBA" id="ARBA00000085"/>
    </source>
</evidence>
<comment type="catalytic activity">
    <reaction evidence="1">
        <text>ATP + protein L-histidine = ADP + protein N-phospho-L-histidine.</text>
        <dbReference type="EC" id="2.7.13.3"/>
    </reaction>
</comment>
<organism evidence="7 8">
    <name type="scientific">Actinacidiphila epipremni</name>
    <dbReference type="NCBI Taxonomy" id="2053013"/>
    <lineage>
        <taxon>Bacteria</taxon>
        <taxon>Bacillati</taxon>
        <taxon>Actinomycetota</taxon>
        <taxon>Actinomycetes</taxon>
        <taxon>Kitasatosporales</taxon>
        <taxon>Streptomycetaceae</taxon>
        <taxon>Actinacidiphila</taxon>
    </lineage>
</organism>
<evidence type="ECO:0000313" key="8">
    <source>
        <dbReference type="Proteomes" id="UP000734511"/>
    </source>
</evidence>
<evidence type="ECO:0000256" key="2">
    <source>
        <dbReference type="ARBA" id="ARBA00012438"/>
    </source>
</evidence>
<evidence type="ECO:0000313" key="7">
    <source>
        <dbReference type="EMBL" id="NJP46007.1"/>
    </source>
</evidence>
<dbReference type="InterPro" id="IPR050428">
    <property type="entry name" value="TCS_sensor_his_kinase"/>
</dbReference>
<evidence type="ECO:0000256" key="4">
    <source>
        <dbReference type="ARBA" id="ARBA00022679"/>
    </source>
</evidence>
<dbReference type="GO" id="GO:0016301">
    <property type="term" value="F:kinase activity"/>
    <property type="evidence" value="ECO:0007669"/>
    <property type="project" value="UniProtKB-KW"/>
</dbReference>
<dbReference type="EMBL" id="JAATEJ010000018">
    <property type="protein sequence ID" value="NJP46007.1"/>
    <property type="molecule type" value="Genomic_DNA"/>
</dbReference>
<dbReference type="Proteomes" id="UP000734511">
    <property type="component" value="Unassembled WGS sequence"/>
</dbReference>
<dbReference type="Gene3D" id="3.30.565.10">
    <property type="entry name" value="Histidine kinase-like ATPase, C-terminal domain"/>
    <property type="match status" value="1"/>
</dbReference>
<evidence type="ECO:0000256" key="5">
    <source>
        <dbReference type="ARBA" id="ARBA00022777"/>
    </source>
</evidence>
<keyword evidence="4" id="KW-0808">Transferase</keyword>
<comment type="caution">
    <text evidence="7">The sequence shown here is derived from an EMBL/GenBank/DDBJ whole genome shotgun (WGS) entry which is preliminary data.</text>
</comment>
<keyword evidence="3" id="KW-0597">Phosphoprotein</keyword>
<reference evidence="7 8" key="1">
    <citation type="submission" date="2020-03" db="EMBL/GenBank/DDBJ databases">
        <title>WGS of actinomycetes isolated from Thailand.</title>
        <authorList>
            <person name="Thawai C."/>
        </authorList>
    </citation>
    <scope>NUCLEOTIDE SEQUENCE [LARGE SCALE GENOMIC DNA]</scope>
    <source>
        <strain evidence="7 8">PRB2-1</strain>
    </source>
</reference>
<feature type="region of interest" description="Disordered" evidence="6">
    <location>
        <begin position="301"/>
        <end position="398"/>
    </location>
</feature>
<gene>
    <name evidence="7" type="ORF">HCN08_21740</name>
</gene>
<evidence type="ECO:0000256" key="6">
    <source>
        <dbReference type="SAM" id="MobiDB-lite"/>
    </source>
</evidence>
<name>A0ABX0ZSR9_9ACTN</name>
<evidence type="ECO:0000256" key="3">
    <source>
        <dbReference type="ARBA" id="ARBA00022553"/>
    </source>
</evidence>
<dbReference type="PANTHER" id="PTHR45436">
    <property type="entry name" value="SENSOR HISTIDINE KINASE YKOH"/>
    <property type="match status" value="1"/>
</dbReference>
<sequence length="398" mass="43196">MEERLREAQQHAAALSAEIEHLATVRLPALVDTQARGHRGITVPGLKDEALKGMPVDDHHQTVLDLCTEAIGLTRETIGLAARSSVRDLVDEAQTYLVRCQLAVIDEMNKVPEATAFQQGLMNIDHPLTRSVHTLQRLRILAGSWPGLQRADCTFAEIVESARGRIDPYLRVHYTHEPISGGVWVEGRVVEPVTIALTELLSNATSYSDGKVLVEVQQTQTGWVIVVDDSGLNMSPQQRSEAERLLSQQTVLDVTTVPDTLSLGFPVIGRLMAAYGFRVDVSSTSPYGGVRAVLHVPRELLGTGPTQEEQEAERREARAAMGVSALTETPAAETRPDSSRGLPQRRRRTPRTADPAAGRAGGPAPQEDPEAFSEGFAGLAAAIRDGEDQHPEGEPTDD</sequence>
<accession>A0ABX0ZSR9</accession>
<feature type="compositionally biased region" description="Low complexity" evidence="6">
    <location>
        <begin position="352"/>
        <end position="365"/>
    </location>
</feature>
<keyword evidence="8" id="KW-1185">Reference proteome</keyword>
<dbReference type="EC" id="2.7.13.3" evidence="2"/>
<proteinExistence type="predicted"/>
<protein>
    <recommendedName>
        <fullName evidence="2">histidine kinase</fullName>
        <ecNumber evidence="2">2.7.13.3</ecNumber>
    </recommendedName>
</protein>
<dbReference type="PANTHER" id="PTHR45436:SF5">
    <property type="entry name" value="SENSOR HISTIDINE KINASE TRCS"/>
    <property type="match status" value="1"/>
</dbReference>
<dbReference type="SUPFAM" id="SSF55874">
    <property type="entry name" value="ATPase domain of HSP90 chaperone/DNA topoisomerase II/histidine kinase"/>
    <property type="match status" value="1"/>
</dbReference>
<dbReference type="InterPro" id="IPR036890">
    <property type="entry name" value="HATPase_C_sf"/>
</dbReference>
<keyword evidence="5 7" id="KW-0418">Kinase</keyword>
<feature type="compositionally biased region" description="Basic and acidic residues" evidence="6">
    <location>
        <begin position="384"/>
        <end position="398"/>
    </location>
</feature>